<organism evidence="3 4">
    <name type="scientific">Celerinatantimonas yamalensis</name>
    <dbReference type="NCBI Taxonomy" id="559956"/>
    <lineage>
        <taxon>Bacteria</taxon>
        <taxon>Pseudomonadati</taxon>
        <taxon>Pseudomonadota</taxon>
        <taxon>Gammaproteobacteria</taxon>
        <taxon>Celerinatantimonadaceae</taxon>
        <taxon>Celerinatantimonas</taxon>
    </lineage>
</organism>
<reference evidence="3 4" key="1">
    <citation type="journal article" date="2013" name="Int. J. Syst. Evol. Microbiol.">
        <title>Celerinatantimonas yamalensis sp. nov., a cold-adapted diazotrophic bacterium from a cold permafrost brine.</title>
        <authorList>
            <person name="Shcherbakova V."/>
            <person name="Chuvilskaya N."/>
            <person name="Rivkina E."/>
            <person name="Demidov N."/>
            <person name="Uchaeva V."/>
            <person name="Suetin S."/>
            <person name="Suzina N."/>
            <person name="Gilichinsky D."/>
        </authorList>
    </citation>
    <scope>NUCLEOTIDE SEQUENCE [LARGE SCALE GENOMIC DNA]</scope>
    <source>
        <strain evidence="3 4">C7</strain>
    </source>
</reference>
<evidence type="ECO:0000313" key="4">
    <source>
        <dbReference type="Proteomes" id="UP001629953"/>
    </source>
</evidence>
<dbReference type="InterPro" id="IPR036069">
    <property type="entry name" value="DUF34/NIF3_sf"/>
</dbReference>
<evidence type="ECO:0000256" key="1">
    <source>
        <dbReference type="ARBA" id="ARBA00006964"/>
    </source>
</evidence>
<comment type="similarity">
    <text evidence="1">Belongs to the GTP cyclohydrolase I type 2/NIF3 family.</text>
</comment>
<evidence type="ECO:0000313" key="3">
    <source>
        <dbReference type="EMBL" id="MFM2484090.1"/>
    </source>
</evidence>
<accession>A0ABW9G4D0</accession>
<dbReference type="InterPro" id="IPR002678">
    <property type="entry name" value="DUF34/NIF3"/>
</dbReference>
<protein>
    <submittedName>
        <fullName evidence="3">Nif3-like dinuclear metal center hexameric protein</fullName>
    </submittedName>
</protein>
<dbReference type="Gene3D" id="3.40.1390.30">
    <property type="entry name" value="NIF3 (NGG1p interacting factor 3)-like"/>
    <property type="match status" value="2"/>
</dbReference>
<dbReference type="Pfam" id="PF01784">
    <property type="entry name" value="DUF34_NIF3"/>
    <property type="match status" value="1"/>
</dbReference>
<dbReference type="SUPFAM" id="SSF102705">
    <property type="entry name" value="NIF3 (NGG1p interacting factor 3)-like"/>
    <property type="match status" value="1"/>
</dbReference>
<sequence>MDPFRLQNILNEQLKSFAIKDYCPNGLQVQGRSSIRKIVTGVTANQALIEQAIELNADALLVHHGYFWKGESPVLTHMKGKRIALLMAHQINLLAYHLPLDIHPELGNNVQLAKRLGITLRRGLEPWDKQSVAMVGELDIPLSGEQLAARIGQVLKREPLHIQGHQRLIKKVGICTGGGQSFLTLAAEQGLDAFISGEISEQTTHVAREMGIDYFASGHHASERYGVTALGEWLAEHYNFEVTFVDIDNPA</sequence>
<dbReference type="Proteomes" id="UP001629953">
    <property type="component" value="Unassembled WGS sequence"/>
</dbReference>
<name>A0ABW9G4D0_9GAMM</name>
<dbReference type="RefSeq" id="WP_408622230.1">
    <property type="nucleotide sequence ID" value="NZ_JBEQCT010000001.1"/>
</dbReference>
<keyword evidence="4" id="KW-1185">Reference proteome</keyword>
<proteinExistence type="inferred from homology"/>
<dbReference type="EMBL" id="JBEQCT010000001">
    <property type="protein sequence ID" value="MFM2484090.1"/>
    <property type="molecule type" value="Genomic_DNA"/>
</dbReference>
<dbReference type="PANTHER" id="PTHR13799:SF14">
    <property type="entry name" value="GTP CYCLOHYDROLASE 1 TYPE 2 HOMOLOG"/>
    <property type="match status" value="1"/>
</dbReference>
<keyword evidence="2" id="KW-0479">Metal-binding</keyword>
<dbReference type="NCBIfam" id="TIGR00486">
    <property type="entry name" value="YbgI_SA1388"/>
    <property type="match status" value="1"/>
</dbReference>
<evidence type="ECO:0000256" key="2">
    <source>
        <dbReference type="ARBA" id="ARBA00022723"/>
    </source>
</evidence>
<comment type="caution">
    <text evidence="3">The sequence shown here is derived from an EMBL/GenBank/DDBJ whole genome shotgun (WGS) entry which is preliminary data.</text>
</comment>
<gene>
    <name evidence="3" type="ORF">ABUE30_03260</name>
</gene>
<dbReference type="PANTHER" id="PTHR13799">
    <property type="entry name" value="NGG1 INTERACTING FACTOR 3"/>
    <property type="match status" value="1"/>
</dbReference>